<dbReference type="EMBL" id="JACJFM010000006">
    <property type="protein sequence ID" value="MBB1486298.1"/>
    <property type="molecule type" value="Genomic_DNA"/>
</dbReference>
<keyword evidence="2" id="KW-1185">Reference proteome</keyword>
<gene>
    <name evidence="1" type="ORF">H4O21_06720</name>
</gene>
<evidence type="ECO:0000313" key="2">
    <source>
        <dbReference type="Proteomes" id="UP000565262"/>
    </source>
</evidence>
<sequence>MTSYQDNLTARARQLTRQFLGQYQQMKTESPDLAHNQDHVLSIVSTELIRLSMSCKNSEERQMIIEGFSQGLAQVRWNAENASRLVRQLEREILR</sequence>
<dbReference type="RefSeq" id="WP_182808075.1">
    <property type="nucleotide sequence ID" value="NZ_JACJFM010000006.1"/>
</dbReference>
<accession>A0A839IMW6</accession>
<evidence type="ECO:0000313" key="1">
    <source>
        <dbReference type="EMBL" id="MBB1486298.1"/>
    </source>
</evidence>
<proteinExistence type="predicted"/>
<name>A0A839IMW6_9GAMM</name>
<dbReference type="Proteomes" id="UP000565262">
    <property type="component" value="Unassembled WGS sequence"/>
</dbReference>
<reference evidence="1 2" key="1">
    <citation type="submission" date="2020-08" db="EMBL/GenBank/DDBJ databases">
        <title>Oceanospirillum sp. nov. isolated from marine sediment.</title>
        <authorList>
            <person name="Ji X."/>
        </authorList>
    </citation>
    <scope>NUCLEOTIDE SEQUENCE [LARGE SCALE GENOMIC DNA]</scope>
    <source>
        <strain evidence="1 2">D5</strain>
    </source>
</reference>
<dbReference type="AlphaFoldDB" id="A0A839IMW6"/>
<protein>
    <submittedName>
        <fullName evidence="1">Uncharacterized protein</fullName>
    </submittedName>
</protein>
<comment type="caution">
    <text evidence="1">The sequence shown here is derived from an EMBL/GenBank/DDBJ whole genome shotgun (WGS) entry which is preliminary data.</text>
</comment>
<organism evidence="1 2">
    <name type="scientific">Oceanospirillum sediminis</name>
    <dbReference type="NCBI Taxonomy" id="2760088"/>
    <lineage>
        <taxon>Bacteria</taxon>
        <taxon>Pseudomonadati</taxon>
        <taxon>Pseudomonadota</taxon>
        <taxon>Gammaproteobacteria</taxon>
        <taxon>Oceanospirillales</taxon>
        <taxon>Oceanospirillaceae</taxon>
        <taxon>Oceanospirillum</taxon>
    </lineage>
</organism>